<reference evidence="2 3" key="1">
    <citation type="journal article" date="2023" name="BMC Biol.">
        <title>The compact genome of the sponge Oopsacas minuta (Hexactinellida) is lacking key metazoan core genes.</title>
        <authorList>
            <person name="Santini S."/>
            <person name="Schenkelaars Q."/>
            <person name="Jourda C."/>
            <person name="Duchesne M."/>
            <person name="Belahbib H."/>
            <person name="Rocher C."/>
            <person name="Selva M."/>
            <person name="Riesgo A."/>
            <person name="Vervoort M."/>
            <person name="Leys S.P."/>
            <person name="Kodjabachian L."/>
            <person name="Le Bivic A."/>
            <person name="Borchiellini C."/>
            <person name="Claverie J.M."/>
            <person name="Renard E."/>
        </authorList>
    </citation>
    <scope>NUCLEOTIDE SEQUENCE [LARGE SCALE GENOMIC DNA]</scope>
    <source>
        <strain evidence="2">SPO-2</strain>
    </source>
</reference>
<feature type="signal peptide" evidence="1">
    <location>
        <begin position="1"/>
        <end position="21"/>
    </location>
</feature>
<feature type="chain" id="PRO_5043675568" evidence="1">
    <location>
        <begin position="22"/>
        <end position="184"/>
    </location>
</feature>
<keyword evidence="3" id="KW-1185">Reference proteome</keyword>
<protein>
    <submittedName>
        <fullName evidence="2">Uncharacterized protein</fullName>
    </submittedName>
</protein>
<organism evidence="2 3">
    <name type="scientific">Oopsacas minuta</name>
    <dbReference type="NCBI Taxonomy" id="111878"/>
    <lineage>
        <taxon>Eukaryota</taxon>
        <taxon>Metazoa</taxon>
        <taxon>Porifera</taxon>
        <taxon>Hexactinellida</taxon>
        <taxon>Hexasterophora</taxon>
        <taxon>Lyssacinosida</taxon>
        <taxon>Leucopsacidae</taxon>
        <taxon>Oopsacas</taxon>
    </lineage>
</organism>
<keyword evidence="1" id="KW-0732">Signal</keyword>
<dbReference type="EMBL" id="JAKMXF010000308">
    <property type="protein sequence ID" value="KAI6651077.1"/>
    <property type="molecule type" value="Genomic_DNA"/>
</dbReference>
<gene>
    <name evidence="2" type="ORF">LOD99_5654</name>
</gene>
<name>A0AAV7JQ25_9METZ</name>
<evidence type="ECO:0000256" key="1">
    <source>
        <dbReference type="SAM" id="SignalP"/>
    </source>
</evidence>
<dbReference type="Proteomes" id="UP001165289">
    <property type="component" value="Unassembled WGS sequence"/>
</dbReference>
<evidence type="ECO:0000313" key="2">
    <source>
        <dbReference type="EMBL" id="KAI6651077.1"/>
    </source>
</evidence>
<comment type="caution">
    <text evidence="2">The sequence shown here is derived from an EMBL/GenBank/DDBJ whole genome shotgun (WGS) entry which is preliminary data.</text>
</comment>
<proteinExistence type="predicted"/>
<dbReference type="AlphaFoldDB" id="A0AAV7JQ25"/>
<accession>A0AAV7JQ25</accession>
<sequence>MLITILPTLSLFLIICGDVEVNPGPRYIETGDIKRGNEIVSKMTDTLSKLTGNGPLILNNLELLSTQIGEMPLLSGIYPKIEESISKLNSSICLDKEFDFELENITELDESLPNEMEDNKTYKSRSPFSIHYQNELMNCKRLVGIFEMEEQNESTPKNNYYFPDLPSFLVAHSCKFVPSGHVLY</sequence>
<evidence type="ECO:0000313" key="3">
    <source>
        <dbReference type="Proteomes" id="UP001165289"/>
    </source>
</evidence>